<dbReference type="InterPro" id="IPR011990">
    <property type="entry name" value="TPR-like_helical_dom_sf"/>
</dbReference>
<dbReference type="PANTHER" id="PTHR12558:SF9">
    <property type="entry name" value="CELL DIVISION CYCLE PROTEIN 16 HOMOLOG"/>
    <property type="match status" value="1"/>
</dbReference>
<feature type="region of interest" description="Disordered" evidence="8">
    <location>
        <begin position="155"/>
        <end position="185"/>
    </location>
</feature>
<evidence type="ECO:0000256" key="6">
    <source>
        <dbReference type="ARBA" id="ARBA00023306"/>
    </source>
</evidence>
<dbReference type="Gene3D" id="1.25.40.10">
    <property type="entry name" value="Tetratricopeptide repeat domain"/>
    <property type="match status" value="2"/>
</dbReference>
<dbReference type="AlphaFoldDB" id="A0A9Q3BTB8"/>
<organism evidence="9 10">
    <name type="scientific">Austropuccinia psidii MF-1</name>
    <dbReference type="NCBI Taxonomy" id="1389203"/>
    <lineage>
        <taxon>Eukaryota</taxon>
        <taxon>Fungi</taxon>
        <taxon>Dikarya</taxon>
        <taxon>Basidiomycota</taxon>
        <taxon>Pucciniomycotina</taxon>
        <taxon>Pucciniomycetes</taxon>
        <taxon>Pucciniales</taxon>
        <taxon>Sphaerophragmiaceae</taxon>
        <taxon>Austropuccinia</taxon>
    </lineage>
</organism>
<dbReference type="GO" id="GO:0045842">
    <property type="term" value="P:positive regulation of mitotic metaphase/anaphase transition"/>
    <property type="evidence" value="ECO:0007669"/>
    <property type="project" value="TreeGrafter"/>
</dbReference>
<evidence type="ECO:0000313" key="10">
    <source>
        <dbReference type="Proteomes" id="UP000765509"/>
    </source>
</evidence>
<evidence type="ECO:0000313" key="9">
    <source>
        <dbReference type="EMBL" id="MBW0471067.1"/>
    </source>
</evidence>
<name>A0A9Q3BTB8_9BASI</name>
<dbReference type="SUPFAM" id="SSF48452">
    <property type="entry name" value="TPR-like"/>
    <property type="match status" value="1"/>
</dbReference>
<evidence type="ECO:0000256" key="2">
    <source>
        <dbReference type="ARBA" id="ARBA00022737"/>
    </source>
</evidence>
<evidence type="ECO:0000256" key="4">
    <source>
        <dbReference type="ARBA" id="ARBA00022786"/>
    </source>
</evidence>
<dbReference type="PROSITE" id="PS50005">
    <property type="entry name" value="TPR"/>
    <property type="match status" value="1"/>
</dbReference>
<feature type="region of interest" description="Disordered" evidence="8">
    <location>
        <begin position="891"/>
        <end position="920"/>
    </location>
</feature>
<evidence type="ECO:0000256" key="3">
    <source>
        <dbReference type="ARBA" id="ARBA00022776"/>
    </source>
</evidence>
<feature type="repeat" description="TPR" evidence="7">
    <location>
        <begin position="743"/>
        <end position="776"/>
    </location>
</feature>
<keyword evidence="6" id="KW-0131">Cell cycle</keyword>
<protein>
    <recommendedName>
        <fullName evidence="11">Cdc16</fullName>
    </recommendedName>
</protein>
<evidence type="ECO:0008006" key="11">
    <source>
        <dbReference type="Google" id="ProtNLM"/>
    </source>
</evidence>
<dbReference type="SMART" id="SM00028">
    <property type="entry name" value="TPR"/>
    <property type="match status" value="6"/>
</dbReference>
<feature type="compositionally biased region" description="Polar residues" evidence="8">
    <location>
        <begin position="902"/>
        <end position="919"/>
    </location>
</feature>
<keyword evidence="5 7" id="KW-0802">TPR repeat</keyword>
<proteinExistence type="predicted"/>
<keyword evidence="10" id="KW-1185">Reference proteome</keyword>
<dbReference type="InterPro" id="IPR019734">
    <property type="entry name" value="TPR_rpt"/>
</dbReference>
<dbReference type="PANTHER" id="PTHR12558">
    <property type="entry name" value="CELL DIVISION CYCLE 16,23,27"/>
    <property type="match status" value="1"/>
</dbReference>
<dbReference type="EMBL" id="AVOT02002650">
    <property type="protein sequence ID" value="MBW0471067.1"/>
    <property type="molecule type" value="Genomic_DNA"/>
</dbReference>
<dbReference type="Proteomes" id="UP000765509">
    <property type="component" value="Unassembled WGS sequence"/>
</dbReference>
<dbReference type="GO" id="GO:0005737">
    <property type="term" value="C:cytoplasm"/>
    <property type="evidence" value="ECO:0007669"/>
    <property type="project" value="TreeGrafter"/>
</dbReference>
<dbReference type="GO" id="GO:0005680">
    <property type="term" value="C:anaphase-promoting complex"/>
    <property type="evidence" value="ECO:0007669"/>
    <property type="project" value="TreeGrafter"/>
</dbReference>
<dbReference type="Pfam" id="PF13181">
    <property type="entry name" value="TPR_8"/>
    <property type="match status" value="1"/>
</dbReference>
<dbReference type="Pfam" id="PF12895">
    <property type="entry name" value="ANAPC3"/>
    <property type="match status" value="1"/>
</dbReference>
<keyword evidence="1" id="KW-0132">Cell division</keyword>
<reference evidence="9" key="1">
    <citation type="submission" date="2021-03" db="EMBL/GenBank/DDBJ databases">
        <title>Draft genome sequence of rust myrtle Austropuccinia psidii MF-1, a brazilian biotype.</title>
        <authorList>
            <person name="Quecine M.C."/>
            <person name="Pachon D.M.R."/>
            <person name="Bonatelli M.L."/>
            <person name="Correr F.H."/>
            <person name="Franceschini L.M."/>
            <person name="Leite T.F."/>
            <person name="Margarido G.R.A."/>
            <person name="Almeida C.A."/>
            <person name="Ferrarezi J.A."/>
            <person name="Labate C.A."/>
        </authorList>
    </citation>
    <scope>NUCLEOTIDE SEQUENCE</scope>
    <source>
        <strain evidence="9">MF-1</strain>
    </source>
</reference>
<dbReference type="GO" id="GO:0016567">
    <property type="term" value="P:protein ubiquitination"/>
    <property type="evidence" value="ECO:0007669"/>
    <property type="project" value="TreeGrafter"/>
</dbReference>
<gene>
    <name evidence="9" type="ORF">O181_010782</name>
</gene>
<evidence type="ECO:0000256" key="1">
    <source>
        <dbReference type="ARBA" id="ARBA00022618"/>
    </source>
</evidence>
<keyword evidence="3" id="KW-0498">Mitosis</keyword>
<keyword evidence="2" id="KW-0677">Repeat</keyword>
<dbReference type="GO" id="GO:0051301">
    <property type="term" value="P:cell division"/>
    <property type="evidence" value="ECO:0007669"/>
    <property type="project" value="UniProtKB-KW"/>
</dbReference>
<sequence length="932" mass="107409">MQTPYLHTKFDLLRLIKLKTAQSTATISLETLNIDFDHISSRYPQDIIKLIEMSSRNNLHHNQSNQSLPSSSTAPAATHQRFNLNHQPTPPSRLRHLIINKIDALNSTVNIDPKTHKNYSKSNLNHSFDHSFHSHSIHSQPNQNVHQSSTNFLNQNQSIRSSPSNLSSHSHSDSSSQSGSSPSSDWSIIDRLRLWRDDARAQHLYQTAAFWGTKVYQLTSNPNDAFWLAQVYFLIGQFFKAEKILTSPKKIFLDKLDKPFKDNLINLDHLNENCPLKDNSTFLNQIFNDKLNSVINTSDLDYQNQNQSESEQSDLVRMTDYSTACRYLAAQSMIRQGKWNSALEMLGDENPFRFNPTRSNLSLDPSASSIENFTSIKNPLENNSNHSTSSRIGLKKLSKKIYVQLEAGKAAMDGGIKFESSMCYLRGLIHLQNKSLDRAKDCFLESLALDVKCYESFEALVGGNMLEPEQEWQFIQSLAYHHQTPDDALFIKSLYTIRLKKFNYQKEQQEEEEFFKSLKILKNHYNLNEDPDYCFGLADWLFSNYRFQDCFRITSRILKLHYHHSPTLPLHLTCMTMINKLQPSLFLLAHELIERDPNSAISWYAAGLWYFSQKRWEESRRFFSKSALLDSRFPETWFAFGHALAYEGEHDQAITAYSTASHNFQGSHLPMLFIAMQHIQLANPTLANDYLSTAAQICPFDPLVMHERGVVCYLQERWQEAIQFFQSTLDLVEKSQIDPKIWAPTYLNLSHCFRRLQRYSESLESTEKAKALQPRSSLILTAAGMAHHGLGNNLEAINYYHQSLAIVPADPMTTALLKFSLDLETYSTTKSRTFKANELKSPKVDRELVPKLPNQAIQKWDGELERMEEELANEYGNECDAFRLLGEDDEDENDHISRHNQDSFNHQHQQGIRNQNSPMDNDRIIEFQSNQS</sequence>
<evidence type="ECO:0000256" key="5">
    <source>
        <dbReference type="ARBA" id="ARBA00022803"/>
    </source>
</evidence>
<feature type="compositionally biased region" description="Low complexity" evidence="8">
    <location>
        <begin position="156"/>
        <end position="185"/>
    </location>
</feature>
<evidence type="ECO:0000256" key="7">
    <source>
        <dbReference type="PROSITE-ProRule" id="PRU00339"/>
    </source>
</evidence>
<evidence type="ECO:0000256" key="8">
    <source>
        <dbReference type="SAM" id="MobiDB-lite"/>
    </source>
</evidence>
<keyword evidence="4" id="KW-0833">Ubl conjugation pathway</keyword>
<dbReference type="OrthoDB" id="10006270at2759"/>
<comment type="caution">
    <text evidence="9">The sequence shown here is derived from an EMBL/GenBank/DDBJ whole genome shotgun (WGS) entry which is preliminary data.</text>
</comment>
<accession>A0A9Q3BTB8</accession>
<dbReference type="GO" id="GO:0031145">
    <property type="term" value="P:anaphase-promoting complex-dependent catabolic process"/>
    <property type="evidence" value="ECO:0007669"/>
    <property type="project" value="TreeGrafter"/>
</dbReference>